<protein>
    <recommendedName>
        <fullName evidence="1 2">Futalosine hydrolase</fullName>
        <shortName evidence="1">FL hydrolase</shortName>
        <ecNumber evidence="1 2">3.2.2.26</ecNumber>
    </recommendedName>
    <alternativeName>
        <fullName evidence="1">Futalosine nucleosidase</fullName>
    </alternativeName>
    <alternativeName>
        <fullName evidence="1">Menaquinone biosynthetic enzyme MqnB</fullName>
    </alternativeName>
</protein>
<dbReference type="Proteomes" id="UP000683559">
    <property type="component" value="Chromosome"/>
</dbReference>
<dbReference type="HAMAP" id="MF_00991">
    <property type="entry name" value="MqnB"/>
    <property type="match status" value="1"/>
</dbReference>
<evidence type="ECO:0000256" key="1">
    <source>
        <dbReference type="HAMAP-Rule" id="MF_00991"/>
    </source>
</evidence>
<dbReference type="PANTHER" id="PTHR46832:SF2">
    <property type="entry name" value="FUTALOSINE HYDROLASE"/>
    <property type="match status" value="1"/>
</dbReference>
<evidence type="ECO:0000259" key="3">
    <source>
        <dbReference type="Pfam" id="PF01048"/>
    </source>
</evidence>
<evidence type="ECO:0000313" key="5">
    <source>
        <dbReference type="Proteomes" id="UP000683559"/>
    </source>
</evidence>
<dbReference type="NCBIfam" id="TIGR03664">
    <property type="entry name" value="fut_nucase"/>
    <property type="match status" value="1"/>
</dbReference>
<keyword evidence="1 4" id="KW-0378">Hydrolase</keyword>
<evidence type="ECO:0000313" key="4">
    <source>
        <dbReference type="EMBL" id="QXE89414.1"/>
    </source>
</evidence>
<reference evidence="4 5" key="1">
    <citation type="submission" date="2021-06" db="EMBL/GenBank/DDBJ databases">
        <title>Gemonas diversity in paddy soil.</title>
        <authorList>
            <person name="Liu G."/>
        </authorList>
    </citation>
    <scope>NUCLEOTIDE SEQUENCE [LARGE SCALE GENOMIC DNA]</scope>
    <source>
        <strain evidence="4 5">RG2</strain>
    </source>
</reference>
<keyword evidence="4" id="KW-0326">Glycosidase</keyword>
<keyword evidence="5" id="KW-1185">Reference proteome</keyword>
<comment type="catalytic activity">
    <reaction evidence="1">
        <text>futalosine + H2O = dehypoxanthine futalosine + hypoxanthine</text>
        <dbReference type="Rhea" id="RHEA:25904"/>
        <dbReference type="ChEBI" id="CHEBI:15377"/>
        <dbReference type="ChEBI" id="CHEBI:17368"/>
        <dbReference type="ChEBI" id="CHEBI:58863"/>
        <dbReference type="ChEBI" id="CHEBI:58864"/>
        <dbReference type="EC" id="3.2.2.26"/>
    </reaction>
</comment>
<sequence length="249" mass="26187">MSRIIVTASTRMELSELLVATSASALPGAGHVPLHRAEIGGTEILLALTGIGKVNAASAATLLCERYTPDLMINTGCGGAFTGAGLAVGDLAIADSECLADEGVQTPSGWRGLDLIGIPVYEGRGERLFNRIPLDREVARRALDCATVSGFSAIMGPFLTVSTCSGTAVQGEELLRRFPGICENMEGGAVAQVALMYGIPSLEVRGISNMVEDRDLSRWNLKRAVGEVQRFLALYLEQAAAPHPGPCCK</sequence>
<organism evidence="4 5">
    <name type="scientific">Geomonas subterranea</name>
    <dbReference type="NCBI Taxonomy" id="2847989"/>
    <lineage>
        <taxon>Bacteria</taxon>
        <taxon>Pseudomonadati</taxon>
        <taxon>Thermodesulfobacteriota</taxon>
        <taxon>Desulfuromonadia</taxon>
        <taxon>Geobacterales</taxon>
        <taxon>Geobacteraceae</taxon>
        <taxon>Geomonas</taxon>
    </lineage>
</organism>
<dbReference type="InterPro" id="IPR000845">
    <property type="entry name" value="Nucleoside_phosphorylase_d"/>
</dbReference>
<evidence type="ECO:0000256" key="2">
    <source>
        <dbReference type="NCBIfam" id="TIGR03664"/>
    </source>
</evidence>
<accession>A0ABX8LFC7</accession>
<dbReference type="PANTHER" id="PTHR46832">
    <property type="entry name" value="5'-METHYLTHIOADENOSINE/S-ADENOSYLHOMOCYSTEINE NUCLEOSIDASE"/>
    <property type="match status" value="1"/>
</dbReference>
<dbReference type="EC" id="3.2.2.26" evidence="1 2"/>
<comment type="function">
    <text evidence="1">Catalyzes the hydrolysis of futalosine (FL) to dehypoxanthine futalosine (DHFL) and hypoxanthine, a step in the biosynthesis of menaquinone (MK, vitamin K2).</text>
</comment>
<comment type="pathway">
    <text evidence="1">Quinol/quinone metabolism; menaquinone biosynthesis.</text>
</comment>
<feature type="domain" description="Nucleoside phosphorylase" evidence="3">
    <location>
        <begin position="30"/>
        <end position="236"/>
    </location>
</feature>
<dbReference type="Pfam" id="PF01048">
    <property type="entry name" value="PNP_UDP_1"/>
    <property type="match status" value="1"/>
</dbReference>
<dbReference type="GO" id="GO:0016798">
    <property type="term" value="F:hydrolase activity, acting on glycosyl bonds"/>
    <property type="evidence" value="ECO:0007669"/>
    <property type="project" value="UniProtKB-KW"/>
</dbReference>
<proteinExistence type="inferred from homology"/>
<dbReference type="RefSeq" id="WP_217286095.1">
    <property type="nucleotide sequence ID" value="NZ_CP077683.1"/>
</dbReference>
<dbReference type="EMBL" id="CP077683">
    <property type="protein sequence ID" value="QXE89414.1"/>
    <property type="molecule type" value="Genomic_DNA"/>
</dbReference>
<comment type="similarity">
    <text evidence="1">Belongs to the PNP/UDP phosphorylase family. Futalosine hydrolase subfamily.</text>
</comment>
<dbReference type="InterPro" id="IPR019963">
    <property type="entry name" value="FL_hydrolase_MqnB"/>
</dbReference>
<name>A0ABX8LFC7_9BACT</name>
<gene>
    <name evidence="1 4" type="primary">mqnB</name>
    <name evidence="4" type="ORF">KP001_13220</name>
</gene>
<dbReference type="CDD" id="cd17766">
    <property type="entry name" value="futalosine_nucleosidase_MqnB"/>
    <property type="match status" value="1"/>
</dbReference>
<keyword evidence="1" id="KW-0474">Menaquinone biosynthesis</keyword>